<feature type="region of interest" description="Disordered" evidence="1">
    <location>
        <begin position="74"/>
        <end position="103"/>
    </location>
</feature>
<gene>
    <name evidence="2" type="ORF">CMUS01_15280</name>
</gene>
<sequence length="122" mass="13479">MLQLRRFGSRAFTTPRDSPEFSAAFRFASTAPGRAQLENQLLGDATKATPAPWSVMGKSKALQILRPAAPWARRITQSPDSAREALSSKSGTEHRLLAGISTNRRTRREGHIVRKLPPIVVF</sequence>
<organism evidence="2 3">
    <name type="scientific">Colletotrichum musicola</name>
    <dbReference type="NCBI Taxonomy" id="2175873"/>
    <lineage>
        <taxon>Eukaryota</taxon>
        <taxon>Fungi</taxon>
        <taxon>Dikarya</taxon>
        <taxon>Ascomycota</taxon>
        <taxon>Pezizomycotina</taxon>
        <taxon>Sordariomycetes</taxon>
        <taxon>Hypocreomycetidae</taxon>
        <taxon>Glomerellales</taxon>
        <taxon>Glomerellaceae</taxon>
        <taxon>Colletotrichum</taxon>
        <taxon>Colletotrichum orchidearum species complex</taxon>
    </lineage>
</organism>
<accession>A0A8H6IXH8</accession>
<name>A0A8H6IXH8_9PEZI</name>
<protein>
    <submittedName>
        <fullName evidence="2">Uncharacterized protein</fullName>
    </submittedName>
</protein>
<comment type="caution">
    <text evidence="2">The sequence shown here is derived from an EMBL/GenBank/DDBJ whole genome shotgun (WGS) entry which is preliminary data.</text>
</comment>
<reference evidence="2" key="1">
    <citation type="journal article" date="2020" name="Phytopathology">
        <title>Genome Sequence Resources of Colletotrichum truncatum, C. plurivorum, C. musicola, and C. sojae: Four Species Pathogenic to Soybean (Glycine max).</title>
        <authorList>
            <person name="Rogerio F."/>
            <person name="Boufleur T.R."/>
            <person name="Ciampi-Guillardi M."/>
            <person name="Sukno S.A."/>
            <person name="Thon M.R."/>
            <person name="Massola Junior N.S."/>
            <person name="Baroncelli R."/>
        </authorList>
    </citation>
    <scope>NUCLEOTIDE SEQUENCE</scope>
    <source>
        <strain evidence="2">LFN0074</strain>
    </source>
</reference>
<evidence type="ECO:0000313" key="3">
    <source>
        <dbReference type="Proteomes" id="UP000639643"/>
    </source>
</evidence>
<dbReference type="EMBL" id="WIGM01001247">
    <property type="protein sequence ID" value="KAF6802707.1"/>
    <property type="molecule type" value="Genomic_DNA"/>
</dbReference>
<keyword evidence="3" id="KW-1185">Reference proteome</keyword>
<evidence type="ECO:0000313" key="2">
    <source>
        <dbReference type="EMBL" id="KAF6802707.1"/>
    </source>
</evidence>
<dbReference type="Proteomes" id="UP000639643">
    <property type="component" value="Unassembled WGS sequence"/>
</dbReference>
<proteinExistence type="predicted"/>
<dbReference type="AlphaFoldDB" id="A0A8H6IXH8"/>
<evidence type="ECO:0000256" key="1">
    <source>
        <dbReference type="SAM" id="MobiDB-lite"/>
    </source>
</evidence>